<protein>
    <submittedName>
        <fullName evidence="1">Uncharacterized protein</fullName>
    </submittedName>
</protein>
<evidence type="ECO:0000313" key="1">
    <source>
        <dbReference type="EMBL" id="MBX42514.1"/>
    </source>
</evidence>
<accession>A0A2P2NJA6</accession>
<organism evidence="1">
    <name type="scientific">Rhizophora mucronata</name>
    <name type="common">Asiatic mangrove</name>
    <dbReference type="NCBI Taxonomy" id="61149"/>
    <lineage>
        <taxon>Eukaryota</taxon>
        <taxon>Viridiplantae</taxon>
        <taxon>Streptophyta</taxon>
        <taxon>Embryophyta</taxon>
        <taxon>Tracheophyta</taxon>
        <taxon>Spermatophyta</taxon>
        <taxon>Magnoliopsida</taxon>
        <taxon>eudicotyledons</taxon>
        <taxon>Gunneridae</taxon>
        <taxon>Pentapetalae</taxon>
        <taxon>rosids</taxon>
        <taxon>fabids</taxon>
        <taxon>Malpighiales</taxon>
        <taxon>Rhizophoraceae</taxon>
        <taxon>Rhizophora</taxon>
    </lineage>
</organism>
<proteinExistence type="predicted"/>
<name>A0A2P2NJA6_RHIMU</name>
<dbReference type="AlphaFoldDB" id="A0A2P2NJA6"/>
<dbReference type="EMBL" id="GGEC01062030">
    <property type="protein sequence ID" value="MBX42514.1"/>
    <property type="molecule type" value="Transcribed_RNA"/>
</dbReference>
<reference evidence="1" key="1">
    <citation type="submission" date="2018-02" db="EMBL/GenBank/DDBJ databases">
        <title>Rhizophora mucronata_Transcriptome.</title>
        <authorList>
            <person name="Meera S.P."/>
            <person name="Sreeshan A."/>
            <person name="Augustine A."/>
        </authorList>
    </citation>
    <scope>NUCLEOTIDE SEQUENCE</scope>
    <source>
        <tissue evidence="1">Leaf</tissue>
    </source>
</reference>
<sequence>MSHQTTQIQSYEQGNLQILFLTIIVQKDKLLRRS</sequence>